<evidence type="ECO:0000256" key="1">
    <source>
        <dbReference type="SAM" id="MobiDB-lite"/>
    </source>
</evidence>
<accession>A0A2R6PMV1</accession>
<evidence type="ECO:0000256" key="2">
    <source>
        <dbReference type="SAM" id="Phobius"/>
    </source>
</evidence>
<keyword evidence="4" id="KW-1185">Reference proteome</keyword>
<comment type="caution">
    <text evidence="3">The sequence shown here is derived from an EMBL/GenBank/DDBJ whole genome shotgun (WGS) entry which is preliminary data.</text>
</comment>
<evidence type="ECO:0000313" key="3">
    <source>
        <dbReference type="EMBL" id="PSR93742.1"/>
    </source>
</evidence>
<dbReference type="AlphaFoldDB" id="A0A2R6PMV1"/>
<name>A0A2R6PMV1_9APHY</name>
<feature type="compositionally biased region" description="Polar residues" evidence="1">
    <location>
        <begin position="64"/>
        <end position="78"/>
    </location>
</feature>
<sequence length="274" mass="30230">MAVDIPRELGLWAYCSMVCAFCEYTSKPKPEEHSLSTVTSSKWSRSIQSVLRLPSFGRHPDDSQAGSLPVTISDTGANERSPLLASDNDDETIRRSIELEVQNANGLLRSPTESESTAISNLVPIGPWVYTPPRATTSKGHPELCYSSPARERPDPVPPSITYQETASELVVRSSSVESSISARRLVTSSSHIVSISDATLPSRSWSERVALGNEARIKIDTQDSPVLDFGWRYWLKTYHAPITFLMVARATIWGLAIVFVHYCSECIALAFRA</sequence>
<feature type="transmembrane region" description="Helical" evidence="2">
    <location>
        <begin position="243"/>
        <end position="263"/>
    </location>
</feature>
<gene>
    <name evidence="3" type="ORF">PHLCEN_2v4637</name>
</gene>
<proteinExistence type="predicted"/>
<keyword evidence="2" id="KW-1133">Transmembrane helix</keyword>
<feature type="region of interest" description="Disordered" evidence="1">
    <location>
        <begin position="54"/>
        <end position="91"/>
    </location>
</feature>
<reference evidence="3 4" key="1">
    <citation type="submission" date="2018-02" db="EMBL/GenBank/DDBJ databases">
        <title>Genome sequence of the basidiomycete white-rot fungus Phlebia centrifuga.</title>
        <authorList>
            <person name="Granchi Z."/>
            <person name="Peng M."/>
            <person name="de Vries R.P."/>
            <person name="Hilden K."/>
            <person name="Makela M.R."/>
            <person name="Grigoriev I."/>
            <person name="Riley R."/>
        </authorList>
    </citation>
    <scope>NUCLEOTIDE SEQUENCE [LARGE SCALE GENOMIC DNA]</scope>
    <source>
        <strain evidence="3 4">FBCC195</strain>
    </source>
</reference>
<organism evidence="3 4">
    <name type="scientific">Hermanssonia centrifuga</name>
    <dbReference type="NCBI Taxonomy" id="98765"/>
    <lineage>
        <taxon>Eukaryota</taxon>
        <taxon>Fungi</taxon>
        <taxon>Dikarya</taxon>
        <taxon>Basidiomycota</taxon>
        <taxon>Agaricomycotina</taxon>
        <taxon>Agaricomycetes</taxon>
        <taxon>Polyporales</taxon>
        <taxon>Meruliaceae</taxon>
        <taxon>Hermanssonia</taxon>
    </lineage>
</organism>
<keyword evidence="2" id="KW-0472">Membrane</keyword>
<protein>
    <submittedName>
        <fullName evidence="3">Uncharacterized protein</fullName>
    </submittedName>
</protein>
<evidence type="ECO:0000313" key="4">
    <source>
        <dbReference type="Proteomes" id="UP000186601"/>
    </source>
</evidence>
<dbReference type="Proteomes" id="UP000186601">
    <property type="component" value="Unassembled WGS sequence"/>
</dbReference>
<keyword evidence="2" id="KW-0812">Transmembrane</keyword>
<dbReference type="EMBL" id="MLYV02000468">
    <property type="protein sequence ID" value="PSR93742.1"/>
    <property type="molecule type" value="Genomic_DNA"/>
</dbReference>